<feature type="transmembrane region" description="Helical" evidence="7">
    <location>
        <begin position="12"/>
        <end position="32"/>
    </location>
</feature>
<feature type="transmembrane region" description="Helical" evidence="7">
    <location>
        <begin position="52"/>
        <end position="72"/>
    </location>
</feature>
<dbReference type="PROSITE" id="PS50850">
    <property type="entry name" value="MFS"/>
    <property type="match status" value="1"/>
</dbReference>
<evidence type="ECO:0000256" key="6">
    <source>
        <dbReference type="ARBA" id="ARBA00023136"/>
    </source>
</evidence>
<dbReference type="EMBL" id="AADV02000018">
    <property type="protein sequence ID" value="EAM50681.1"/>
    <property type="molecule type" value="Genomic_DNA"/>
</dbReference>
<evidence type="ECO:0000256" key="3">
    <source>
        <dbReference type="ARBA" id="ARBA00022692"/>
    </source>
</evidence>
<dbReference type="GO" id="GO:0042128">
    <property type="term" value="P:nitrate assimilation"/>
    <property type="evidence" value="ECO:0007669"/>
    <property type="project" value="UniProtKB-KW"/>
</dbReference>
<evidence type="ECO:0000313" key="9">
    <source>
        <dbReference type="EMBL" id="EAM50681.1"/>
    </source>
</evidence>
<evidence type="ECO:0000256" key="4">
    <source>
        <dbReference type="ARBA" id="ARBA00022989"/>
    </source>
</evidence>
<evidence type="ECO:0000313" key="10">
    <source>
        <dbReference type="Proteomes" id="UP000003922"/>
    </source>
</evidence>
<dbReference type="Pfam" id="PF07690">
    <property type="entry name" value="MFS_1"/>
    <property type="match status" value="1"/>
</dbReference>
<name>Q4C3E9_CROWT</name>
<dbReference type="InterPro" id="IPR020846">
    <property type="entry name" value="MFS_dom"/>
</dbReference>
<protein>
    <submittedName>
        <fullName evidence="9">Similar to Nitrate/nitrite transporter</fullName>
    </submittedName>
</protein>
<dbReference type="Proteomes" id="UP000003922">
    <property type="component" value="Unassembled WGS sequence"/>
</dbReference>
<keyword evidence="10" id="KW-1185">Reference proteome</keyword>
<keyword evidence="6 7" id="KW-0472">Membrane</keyword>
<evidence type="ECO:0000256" key="7">
    <source>
        <dbReference type="SAM" id="Phobius"/>
    </source>
</evidence>
<comment type="similarity">
    <text evidence="2">Belongs to the major facilitator superfamily. Nitrate/nitrite porter (TC 2.A.1.8) family.</text>
</comment>
<dbReference type="AlphaFoldDB" id="Q4C3E9"/>
<keyword evidence="5" id="KW-0534">Nitrate assimilation</keyword>
<dbReference type="GO" id="GO:0015112">
    <property type="term" value="F:nitrate transmembrane transporter activity"/>
    <property type="evidence" value="ECO:0007669"/>
    <property type="project" value="InterPro"/>
</dbReference>
<dbReference type="InterPro" id="IPR011701">
    <property type="entry name" value="MFS"/>
</dbReference>
<evidence type="ECO:0000259" key="8">
    <source>
        <dbReference type="PROSITE" id="PS50850"/>
    </source>
</evidence>
<dbReference type="InterPro" id="IPR044772">
    <property type="entry name" value="NO3_transporter"/>
</dbReference>
<reference evidence="9" key="1">
    <citation type="submission" date="2004-02" db="EMBL/GenBank/DDBJ databases">
        <authorList>
            <consortium name="DOE Joint Genome Institute"/>
        </authorList>
    </citation>
    <scope>NUCLEOTIDE SEQUENCE [LARGE SCALE GENOMIC DNA]</scope>
    <source>
        <strain evidence="9">WH 8501</strain>
    </source>
</reference>
<dbReference type="SUPFAM" id="SSF103473">
    <property type="entry name" value="MFS general substrate transporter"/>
    <property type="match status" value="1"/>
</dbReference>
<dbReference type="InterPro" id="IPR036259">
    <property type="entry name" value="MFS_trans_sf"/>
</dbReference>
<sequence>MLGEMWSLRGRYKILHMTWFAFFLSFVVWFNLAPLATQVKADFGLEVSQIRTLAICNVALTVPARIIIGMLLDRYGPRITYTLLLMYAAIPCLIFATAQSFTQLVIGRLMLGIVGAGFVIGIRMVAEWFPPKEIGLAEGIYGGWGNFGSAAAAFTLPTIGGWFAFGALSPAGDPLQLEALHRWNGHYRSAVWDFILQ</sequence>
<gene>
    <name evidence="9" type="ORF">CwatDRAFT_3684</name>
</gene>
<evidence type="ECO:0000256" key="1">
    <source>
        <dbReference type="ARBA" id="ARBA00004651"/>
    </source>
</evidence>
<evidence type="ECO:0000256" key="2">
    <source>
        <dbReference type="ARBA" id="ARBA00008432"/>
    </source>
</evidence>
<feature type="transmembrane region" description="Helical" evidence="7">
    <location>
        <begin position="79"/>
        <end position="98"/>
    </location>
</feature>
<comment type="subcellular location">
    <subcellularLocation>
        <location evidence="1">Cell membrane</location>
        <topology evidence="1">Multi-pass membrane protein</topology>
    </subcellularLocation>
</comment>
<dbReference type="KEGG" id="cwa:CwatDRAFT_3684"/>
<keyword evidence="3 7" id="KW-0812">Transmembrane</keyword>
<accession>Q4C3E9</accession>
<keyword evidence="4 7" id="KW-1133">Transmembrane helix</keyword>
<feature type="transmembrane region" description="Helical" evidence="7">
    <location>
        <begin position="104"/>
        <end position="126"/>
    </location>
</feature>
<comment type="caution">
    <text evidence="9">The sequence shown here is derived from an EMBL/GenBank/DDBJ whole genome shotgun (WGS) entry which is preliminary data.</text>
</comment>
<dbReference type="PANTHER" id="PTHR23515">
    <property type="entry name" value="HIGH-AFFINITY NITRATE TRANSPORTER 2.3"/>
    <property type="match status" value="1"/>
</dbReference>
<evidence type="ECO:0000256" key="5">
    <source>
        <dbReference type="ARBA" id="ARBA00023063"/>
    </source>
</evidence>
<feature type="domain" description="Major facilitator superfamily (MFS) profile" evidence="8">
    <location>
        <begin position="14"/>
        <end position="197"/>
    </location>
</feature>
<dbReference type="Gene3D" id="1.20.1250.20">
    <property type="entry name" value="MFS general substrate transporter like domains"/>
    <property type="match status" value="1"/>
</dbReference>
<reference evidence="9" key="3">
    <citation type="submission" date="2016-12" db="EMBL/GenBank/DDBJ databases">
        <title>Annotation of the draft genome assembly of Crocosphaera watsonii WH 8501.</title>
        <authorList>
            <consortium name="US DOE Joint Genome Institute (JGI-ORNL)"/>
            <person name="Larimer F."/>
            <person name="Land M."/>
        </authorList>
    </citation>
    <scope>NUCLEOTIDE SEQUENCE</scope>
    <source>
        <strain evidence="9">WH 8501</strain>
    </source>
</reference>
<organism evidence="9 10">
    <name type="scientific">Crocosphaera watsonii WH 8501</name>
    <dbReference type="NCBI Taxonomy" id="165597"/>
    <lineage>
        <taxon>Bacteria</taxon>
        <taxon>Bacillati</taxon>
        <taxon>Cyanobacteriota</taxon>
        <taxon>Cyanophyceae</taxon>
        <taxon>Oscillatoriophycideae</taxon>
        <taxon>Chroococcales</taxon>
        <taxon>Aphanothecaceae</taxon>
        <taxon>Crocosphaera</taxon>
    </lineage>
</organism>
<proteinExistence type="inferred from homology"/>
<reference evidence="9" key="2">
    <citation type="submission" date="2005-06" db="EMBL/GenBank/DDBJ databases">
        <title>Sequencing of the draft genome and assembly of Crocosphaera watsonii WH 8501.</title>
        <authorList>
            <consortium name="US DOE Joint Genome Institute (JGI-PGF)"/>
            <person name="Copeland A."/>
            <person name="Lucas S."/>
            <person name="Lapidus A."/>
            <person name="Barry K."/>
            <person name="Detter C."/>
            <person name="Glavina T."/>
            <person name="Hammon N."/>
            <person name="Israni S."/>
            <person name="Pitluck S."/>
            <person name="Richardson P."/>
        </authorList>
    </citation>
    <scope>NUCLEOTIDE SEQUENCE [LARGE SCALE GENOMIC DNA]</scope>
    <source>
        <strain evidence="9">WH 8501</strain>
    </source>
</reference>
<dbReference type="GO" id="GO:0005886">
    <property type="term" value="C:plasma membrane"/>
    <property type="evidence" value="ECO:0007669"/>
    <property type="project" value="UniProtKB-SubCell"/>
</dbReference>